<evidence type="ECO:0000256" key="5">
    <source>
        <dbReference type="ARBA" id="ARBA00023136"/>
    </source>
</evidence>
<accession>A0A316ZAZ8</accession>
<comment type="subcellular location">
    <subcellularLocation>
        <location evidence="1">Endomembrane system</location>
    </subcellularLocation>
</comment>
<dbReference type="Proteomes" id="UP000245946">
    <property type="component" value="Unassembled WGS sequence"/>
</dbReference>
<comment type="similarity">
    <text evidence="2">Belongs to the adaptor complexes small subunit family.</text>
</comment>
<dbReference type="SUPFAM" id="SSF64356">
    <property type="entry name" value="SNARE-like"/>
    <property type="match status" value="1"/>
</dbReference>
<evidence type="ECO:0000313" key="8">
    <source>
        <dbReference type="EMBL" id="PWN98198.1"/>
    </source>
</evidence>
<dbReference type="RefSeq" id="XP_025598477.1">
    <property type="nucleotide sequence ID" value="XM_025742340.1"/>
</dbReference>
<dbReference type="GO" id="GO:0015031">
    <property type="term" value="P:protein transport"/>
    <property type="evidence" value="ECO:0007669"/>
    <property type="project" value="UniProtKB-KW"/>
</dbReference>
<keyword evidence="3" id="KW-0813">Transport</keyword>
<dbReference type="GO" id="GO:0012505">
    <property type="term" value="C:endomembrane system"/>
    <property type="evidence" value="ECO:0007669"/>
    <property type="project" value="UniProtKB-SubCell"/>
</dbReference>
<keyword evidence="9" id="KW-1185">Reference proteome</keyword>
<keyword evidence="5" id="KW-0472">Membrane</keyword>
<feature type="domain" description="AP complex mu/sigma subunit" evidence="7">
    <location>
        <begin position="113"/>
        <end position="190"/>
    </location>
</feature>
<dbReference type="InterPro" id="IPR016635">
    <property type="entry name" value="AP_complex_ssu"/>
</dbReference>
<gene>
    <name evidence="8" type="ORF">FA09DRAFT_329816</name>
</gene>
<dbReference type="GeneID" id="37269884"/>
<dbReference type="OrthoDB" id="10261046at2759"/>
<evidence type="ECO:0000256" key="3">
    <source>
        <dbReference type="ARBA" id="ARBA00022448"/>
    </source>
</evidence>
<sequence length="243" mass="25918">MAIKAFLIFNNKSQIRLVSIYAPLAAPVQTALVRRIQARVFSSGTDGTAAASSSSRRQTGTELPDAEADSNFLDASDLAQVFEPRAEEDEEAQGRKEVLEEERDGSGDGDGWLLVWRNYATLYFVCVVDGSESPLGILDLIQVFVEALDQCFENVCELDLIFHFDEVHAILSEVLQGGLVLETSLPAICAAASASAKARKKSAAAGSVAAALPGLADWVAPAGAAAGAWGEGWRRELGRFTGR</sequence>
<protein>
    <submittedName>
        <fullName evidence="8">Clathrin adaptor, sigma subunit/coatomer, zeta subunit</fullName>
    </submittedName>
</protein>
<dbReference type="AlphaFoldDB" id="A0A316ZAZ8"/>
<dbReference type="Gene3D" id="3.30.450.60">
    <property type="match status" value="1"/>
</dbReference>
<dbReference type="PANTHER" id="PTHR11753">
    <property type="entry name" value="ADAPTOR COMPLEXES SMALL SUBUNIT FAMILY"/>
    <property type="match status" value="1"/>
</dbReference>
<evidence type="ECO:0000259" key="7">
    <source>
        <dbReference type="Pfam" id="PF01217"/>
    </source>
</evidence>
<dbReference type="Pfam" id="PF01217">
    <property type="entry name" value="Clat_adaptor_s"/>
    <property type="match status" value="1"/>
</dbReference>
<reference evidence="8 9" key="1">
    <citation type="journal article" date="2018" name="Mol. Biol. Evol.">
        <title>Broad Genomic Sampling Reveals a Smut Pathogenic Ancestry of the Fungal Clade Ustilaginomycotina.</title>
        <authorList>
            <person name="Kijpornyongpan T."/>
            <person name="Mondo S.J."/>
            <person name="Barry K."/>
            <person name="Sandor L."/>
            <person name="Lee J."/>
            <person name="Lipzen A."/>
            <person name="Pangilinan J."/>
            <person name="LaButti K."/>
            <person name="Hainaut M."/>
            <person name="Henrissat B."/>
            <person name="Grigoriev I.V."/>
            <person name="Spatafora J.W."/>
            <person name="Aime M.C."/>
        </authorList>
    </citation>
    <scope>NUCLEOTIDE SEQUENCE [LARGE SCALE GENOMIC DNA]</scope>
    <source>
        <strain evidence="8 9">MCA 4186</strain>
    </source>
</reference>
<name>A0A316ZAZ8_9BASI</name>
<dbReference type="InterPro" id="IPR011012">
    <property type="entry name" value="Longin-like_dom_sf"/>
</dbReference>
<feature type="compositionally biased region" description="Low complexity" evidence="6">
    <location>
        <begin position="45"/>
        <end position="61"/>
    </location>
</feature>
<evidence type="ECO:0000256" key="6">
    <source>
        <dbReference type="SAM" id="MobiDB-lite"/>
    </source>
</evidence>
<evidence type="ECO:0000256" key="4">
    <source>
        <dbReference type="ARBA" id="ARBA00022927"/>
    </source>
</evidence>
<evidence type="ECO:0000256" key="1">
    <source>
        <dbReference type="ARBA" id="ARBA00004308"/>
    </source>
</evidence>
<feature type="region of interest" description="Disordered" evidence="6">
    <location>
        <begin position="85"/>
        <end position="107"/>
    </location>
</feature>
<dbReference type="EMBL" id="KZ819292">
    <property type="protein sequence ID" value="PWN98198.1"/>
    <property type="molecule type" value="Genomic_DNA"/>
</dbReference>
<proteinExistence type="inferred from homology"/>
<evidence type="ECO:0000256" key="2">
    <source>
        <dbReference type="ARBA" id="ARBA00006972"/>
    </source>
</evidence>
<organism evidence="8 9">
    <name type="scientific">Tilletiopsis washingtonensis</name>
    <dbReference type="NCBI Taxonomy" id="58919"/>
    <lineage>
        <taxon>Eukaryota</taxon>
        <taxon>Fungi</taxon>
        <taxon>Dikarya</taxon>
        <taxon>Basidiomycota</taxon>
        <taxon>Ustilaginomycotina</taxon>
        <taxon>Exobasidiomycetes</taxon>
        <taxon>Entylomatales</taxon>
        <taxon>Entylomatales incertae sedis</taxon>
        <taxon>Tilletiopsis</taxon>
    </lineage>
</organism>
<feature type="region of interest" description="Disordered" evidence="6">
    <location>
        <begin position="45"/>
        <end position="66"/>
    </location>
</feature>
<keyword evidence="4" id="KW-0653">Protein transport</keyword>
<dbReference type="InterPro" id="IPR022775">
    <property type="entry name" value="AP_mu_sigma_su"/>
</dbReference>
<dbReference type="STRING" id="58919.A0A316ZAZ8"/>
<evidence type="ECO:0000313" key="9">
    <source>
        <dbReference type="Proteomes" id="UP000245946"/>
    </source>
</evidence>